<name>A0A286GY08_9PROT</name>
<dbReference type="PROSITE" id="PS51257">
    <property type="entry name" value="PROKAR_LIPOPROTEIN"/>
    <property type="match status" value="1"/>
</dbReference>
<keyword evidence="1" id="KW-0732">Signal</keyword>
<organism evidence="2 3">
    <name type="scientific">Caenispirillum bisanense</name>
    <dbReference type="NCBI Taxonomy" id="414052"/>
    <lineage>
        <taxon>Bacteria</taxon>
        <taxon>Pseudomonadati</taxon>
        <taxon>Pseudomonadota</taxon>
        <taxon>Alphaproteobacteria</taxon>
        <taxon>Rhodospirillales</taxon>
        <taxon>Novispirillaceae</taxon>
        <taxon>Caenispirillum</taxon>
    </lineage>
</organism>
<feature type="signal peptide" evidence="1">
    <location>
        <begin position="1"/>
        <end position="24"/>
    </location>
</feature>
<evidence type="ECO:0000256" key="1">
    <source>
        <dbReference type="SAM" id="SignalP"/>
    </source>
</evidence>
<dbReference type="AlphaFoldDB" id="A0A286GY08"/>
<gene>
    <name evidence="2" type="ORF">SAMN05421508_11261</name>
</gene>
<feature type="chain" id="PRO_5012583593" evidence="1">
    <location>
        <begin position="25"/>
        <end position="151"/>
    </location>
</feature>
<protein>
    <submittedName>
        <fullName evidence="2">Type VI secretion system protein</fullName>
    </submittedName>
</protein>
<keyword evidence="3" id="KW-1185">Reference proteome</keyword>
<evidence type="ECO:0000313" key="3">
    <source>
        <dbReference type="Proteomes" id="UP000219621"/>
    </source>
</evidence>
<sequence length="151" mass="16687">MTLYRRSLVRALVVAAALSVAACAENPELLLDRVELAATPRANDDTPVAVDLVMVHDQPLVDQVLALSAVDWFKQRDQLRRDHPEGLTVFSWEVVPNQVLEDEVLNEKAAWAGIVFTSYRTPGAHRLRIGPGTATDPIRLRLEETSAVIVP</sequence>
<dbReference type="Proteomes" id="UP000219621">
    <property type="component" value="Unassembled WGS sequence"/>
</dbReference>
<dbReference type="OrthoDB" id="8588447at2"/>
<dbReference type="EMBL" id="OCNJ01000012">
    <property type="protein sequence ID" value="SOE00371.1"/>
    <property type="molecule type" value="Genomic_DNA"/>
</dbReference>
<accession>A0A286GY08</accession>
<evidence type="ECO:0000313" key="2">
    <source>
        <dbReference type="EMBL" id="SOE00371.1"/>
    </source>
</evidence>
<proteinExistence type="predicted"/>
<dbReference type="RefSeq" id="WP_097281178.1">
    <property type="nucleotide sequence ID" value="NZ_OCNJ01000012.1"/>
</dbReference>
<reference evidence="2 3" key="1">
    <citation type="submission" date="2017-09" db="EMBL/GenBank/DDBJ databases">
        <authorList>
            <person name="Ehlers B."/>
            <person name="Leendertz F.H."/>
        </authorList>
    </citation>
    <scope>NUCLEOTIDE SEQUENCE [LARGE SCALE GENOMIC DNA]</scope>
    <source>
        <strain evidence="2 3">USBA 140</strain>
    </source>
</reference>